<dbReference type="STRING" id="1123397.SAMN05660831_02307"/>
<dbReference type="OrthoDB" id="5784517at2"/>
<evidence type="ECO:0000313" key="1">
    <source>
        <dbReference type="EMBL" id="SFD79662.1"/>
    </source>
</evidence>
<accession>A0A1I1V9G1</accession>
<keyword evidence="2" id="KW-1185">Reference proteome</keyword>
<sequence>MDKQDFQEHTRYVVTRRDESGKLRPDTIYVYRMYDDFMIVRRTNSDGRLLKLGYEDVVKIVKTVPVAKEDRFYIPDAVLEEKTWKDRTVMERYSSSPHMGK</sequence>
<organism evidence="1 2">
    <name type="scientific">Thiohalospira halophila DSM 15071</name>
    <dbReference type="NCBI Taxonomy" id="1123397"/>
    <lineage>
        <taxon>Bacteria</taxon>
        <taxon>Pseudomonadati</taxon>
        <taxon>Pseudomonadota</taxon>
        <taxon>Gammaproteobacteria</taxon>
        <taxon>Thiohalospirales</taxon>
        <taxon>Thiohalospiraceae</taxon>
        <taxon>Thiohalospira</taxon>
    </lineage>
</organism>
<name>A0A1I1V9G1_9GAMM</name>
<reference evidence="1 2" key="1">
    <citation type="submission" date="2016-10" db="EMBL/GenBank/DDBJ databases">
        <authorList>
            <person name="de Groot N.N."/>
        </authorList>
    </citation>
    <scope>NUCLEOTIDE SEQUENCE [LARGE SCALE GENOMIC DNA]</scope>
    <source>
        <strain evidence="1 2">HL3</strain>
    </source>
</reference>
<protein>
    <recommendedName>
        <fullName evidence="3">WYL domain-containing protein</fullName>
    </recommendedName>
</protein>
<evidence type="ECO:0008006" key="3">
    <source>
        <dbReference type="Google" id="ProtNLM"/>
    </source>
</evidence>
<dbReference type="Proteomes" id="UP000198611">
    <property type="component" value="Unassembled WGS sequence"/>
</dbReference>
<dbReference type="RefSeq" id="WP_093428927.1">
    <property type="nucleotide sequence ID" value="NZ_FOMJ01000009.1"/>
</dbReference>
<proteinExistence type="predicted"/>
<dbReference type="AlphaFoldDB" id="A0A1I1V9G1"/>
<gene>
    <name evidence="1" type="ORF">SAMN05660831_02307</name>
</gene>
<evidence type="ECO:0000313" key="2">
    <source>
        <dbReference type="Proteomes" id="UP000198611"/>
    </source>
</evidence>
<dbReference type="EMBL" id="FOMJ01000009">
    <property type="protein sequence ID" value="SFD79662.1"/>
    <property type="molecule type" value="Genomic_DNA"/>
</dbReference>